<keyword evidence="2" id="KW-1185">Reference proteome</keyword>
<evidence type="ECO:0000313" key="1">
    <source>
        <dbReference type="EMBL" id="QNJ98176.1"/>
    </source>
</evidence>
<accession>A0A7G8PV10</accession>
<protein>
    <submittedName>
        <fullName evidence="1">Uncharacterized protein</fullName>
    </submittedName>
</protein>
<name>A0A7G8PV10_9FLAO</name>
<evidence type="ECO:0000313" key="2">
    <source>
        <dbReference type="Proteomes" id="UP000515514"/>
    </source>
</evidence>
<dbReference type="EMBL" id="CP052909">
    <property type="protein sequence ID" value="QNJ98176.1"/>
    <property type="molecule type" value="Genomic_DNA"/>
</dbReference>
<organism evidence="1 2">
    <name type="scientific">Constantimarinum furrinae</name>
    <dbReference type="NCBI Taxonomy" id="2562285"/>
    <lineage>
        <taxon>Bacteria</taxon>
        <taxon>Pseudomonadati</taxon>
        <taxon>Bacteroidota</taxon>
        <taxon>Flavobacteriia</taxon>
        <taxon>Flavobacteriales</taxon>
        <taxon>Flavobacteriaceae</taxon>
        <taxon>Altibacter/Constantimarinum group</taxon>
        <taxon>Constantimarinum</taxon>
    </lineage>
</organism>
<proteinExistence type="predicted"/>
<gene>
    <name evidence="1" type="ORF">ALE3EI_1622</name>
</gene>
<dbReference type="KEGG" id="alti:ALE3EI_1622"/>
<dbReference type="Proteomes" id="UP000515514">
    <property type="component" value="Chromosome"/>
</dbReference>
<dbReference type="AlphaFoldDB" id="A0A7G8PV10"/>
<reference evidence="1 2" key="1">
    <citation type="submission" date="2020-04" db="EMBL/GenBank/DDBJ databases">
        <title>Genome sequence of Altibacter aquimarinus strain ALE3EI.</title>
        <authorList>
            <person name="Oh H.-M."/>
            <person name="Jang D."/>
        </authorList>
    </citation>
    <scope>NUCLEOTIDE SEQUENCE [LARGE SCALE GENOMIC DNA]</scope>
    <source>
        <strain evidence="1 2">ALE3EI</strain>
    </source>
</reference>
<sequence length="185" mass="21579">MLLNHTLRSAKLPTNASAFCWHADSAPQTAPSDSQDRCTQLSYTILMTYNYSICHPDKETIEYKTLPISDREVLEIAENYPWIEKMELYDSLNASETFYNPSLDFKCINNGRRFCLTAQYDDNKNLTFSLWYSRPKKVKIFFGLLGEKEKMRVDDVWSIDKNDSLKFLEYFVNGNYPAIESLYNA</sequence>